<accession>A0AB34K5J4</accession>
<dbReference type="AlphaFoldDB" id="A0AB34K5J4"/>
<dbReference type="Pfam" id="PF00069">
    <property type="entry name" value="Pkinase"/>
    <property type="match status" value="1"/>
</dbReference>
<dbReference type="InterPro" id="IPR017441">
    <property type="entry name" value="Protein_kinase_ATP_BS"/>
</dbReference>
<evidence type="ECO:0000256" key="2">
    <source>
        <dbReference type="ARBA" id="ARBA00022679"/>
    </source>
</evidence>
<evidence type="ECO:0000313" key="10">
    <source>
        <dbReference type="EMBL" id="KAL1529566.1"/>
    </source>
</evidence>
<evidence type="ECO:0000256" key="7">
    <source>
        <dbReference type="RuleBase" id="RU000304"/>
    </source>
</evidence>
<evidence type="ECO:0000256" key="4">
    <source>
        <dbReference type="ARBA" id="ARBA00022777"/>
    </source>
</evidence>
<dbReference type="InterPro" id="IPR050205">
    <property type="entry name" value="CDPK_Ser/Thr_kinases"/>
</dbReference>
<comment type="caution">
    <text evidence="10">The sequence shown here is derived from an EMBL/GenBank/DDBJ whole genome shotgun (WGS) entry which is preliminary data.</text>
</comment>
<sequence length="481" mass="53833">MDARHLALAIQADDARRAAMQSEVQAPHPDKEPFLTEGLPQSKSIEAFELEYEIGNEIGRGAFSIVRDAVSRRDQRSWAVKIMLKQRIHTHRTYEQQFRRLRDELRALSTLQHPNVIALHQTAETATELYLLMEKAQGGELFDRIVSRGHFSEPQAIQVMRQLLGVLDFMHQRGVIHRDIKPENILLTSDTSWDIKVSDFGLVKIMEDEPDQQGDGLPDTPDFEHTDADTLIAQFSRMRATTMCGSSYYMAPEVAWRRHADTYGPLVDVWSSGVVLYILLSGRPPWDQRNIPHPDAQPSAIAFPDDLWHTVSAEAKASITTMLTVDPHLRPTAGAALQMPWFTPQAESSLRRGSRLSSSYQTNMREFTGVSKRAREASSSFQFSSCMSNARERDLSYPNSFTSAMTPDSHIGSVPGPLLGGTSARQTARHVQKMPRRGVEGLHWGAPAADEDPRGGMQESSTPPRGAINVHDDDLLFVAEE</sequence>
<proteinExistence type="inferred from homology"/>
<evidence type="ECO:0000256" key="1">
    <source>
        <dbReference type="ARBA" id="ARBA00022527"/>
    </source>
</evidence>
<dbReference type="InterPro" id="IPR011009">
    <property type="entry name" value="Kinase-like_dom_sf"/>
</dbReference>
<dbReference type="Gene3D" id="1.10.510.10">
    <property type="entry name" value="Transferase(Phosphotransferase) domain 1"/>
    <property type="match status" value="1"/>
</dbReference>
<dbReference type="SUPFAM" id="SSF56112">
    <property type="entry name" value="Protein kinase-like (PK-like)"/>
    <property type="match status" value="1"/>
</dbReference>
<dbReference type="PROSITE" id="PS50011">
    <property type="entry name" value="PROTEIN_KINASE_DOM"/>
    <property type="match status" value="1"/>
</dbReference>
<keyword evidence="3 6" id="KW-0547">Nucleotide-binding</keyword>
<reference evidence="10 11" key="1">
    <citation type="journal article" date="2024" name="Science">
        <title>Giant polyketide synthase enzymes in the biosynthesis of giant marine polyether toxins.</title>
        <authorList>
            <person name="Fallon T.R."/>
            <person name="Shende V.V."/>
            <person name="Wierzbicki I.H."/>
            <person name="Pendleton A.L."/>
            <person name="Watervoot N.F."/>
            <person name="Auber R.P."/>
            <person name="Gonzalez D.J."/>
            <person name="Wisecaver J.H."/>
            <person name="Moore B.S."/>
        </authorList>
    </citation>
    <scope>NUCLEOTIDE SEQUENCE [LARGE SCALE GENOMIC DNA]</scope>
    <source>
        <strain evidence="10 11">12B1</strain>
    </source>
</reference>
<feature type="domain" description="Protein kinase" evidence="9">
    <location>
        <begin position="52"/>
        <end position="342"/>
    </location>
</feature>
<keyword evidence="11" id="KW-1185">Reference proteome</keyword>
<dbReference type="EMBL" id="JBGBPQ010000001">
    <property type="protein sequence ID" value="KAL1529566.1"/>
    <property type="molecule type" value="Genomic_DNA"/>
</dbReference>
<keyword evidence="5 6" id="KW-0067">ATP-binding</keyword>
<keyword evidence="2" id="KW-0808">Transferase</keyword>
<evidence type="ECO:0000256" key="8">
    <source>
        <dbReference type="SAM" id="MobiDB-lite"/>
    </source>
</evidence>
<dbReference type="SMART" id="SM00220">
    <property type="entry name" value="S_TKc"/>
    <property type="match status" value="1"/>
</dbReference>
<dbReference type="PROSITE" id="PS00107">
    <property type="entry name" value="PROTEIN_KINASE_ATP"/>
    <property type="match status" value="1"/>
</dbReference>
<dbReference type="GO" id="GO:0005524">
    <property type="term" value="F:ATP binding"/>
    <property type="evidence" value="ECO:0007669"/>
    <property type="project" value="UniProtKB-UniRule"/>
</dbReference>
<dbReference type="CDD" id="cd05117">
    <property type="entry name" value="STKc_CAMK"/>
    <property type="match status" value="1"/>
</dbReference>
<feature type="binding site" evidence="6">
    <location>
        <position position="81"/>
    </location>
    <ligand>
        <name>ATP</name>
        <dbReference type="ChEBI" id="CHEBI:30616"/>
    </ligand>
</feature>
<name>A0AB34K5J4_PRYPA</name>
<feature type="region of interest" description="Disordered" evidence="8">
    <location>
        <begin position="434"/>
        <end position="474"/>
    </location>
</feature>
<gene>
    <name evidence="10" type="ORF">AB1Y20_000510</name>
</gene>
<dbReference type="Proteomes" id="UP001515480">
    <property type="component" value="Unassembled WGS sequence"/>
</dbReference>
<evidence type="ECO:0000256" key="5">
    <source>
        <dbReference type="ARBA" id="ARBA00022840"/>
    </source>
</evidence>
<keyword evidence="1 7" id="KW-0723">Serine/threonine-protein kinase</keyword>
<dbReference type="GO" id="GO:0004674">
    <property type="term" value="F:protein serine/threonine kinase activity"/>
    <property type="evidence" value="ECO:0007669"/>
    <property type="project" value="UniProtKB-KW"/>
</dbReference>
<evidence type="ECO:0000256" key="6">
    <source>
        <dbReference type="PROSITE-ProRule" id="PRU10141"/>
    </source>
</evidence>
<dbReference type="Gene3D" id="3.30.200.20">
    <property type="entry name" value="Phosphorylase Kinase, domain 1"/>
    <property type="match status" value="1"/>
</dbReference>
<evidence type="ECO:0000259" key="9">
    <source>
        <dbReference type="PROSITE" id="PS50011"/>
    </source>
</evidence>
<keyword evidence="4" id="KW-0418">Kinase</keyword>
<dbReference type="PROSITE" id="PS00108">
    <property type="entry name" value="PROTEIN_KINASE_ST"/>
    <property type="match status" value="1"/>
</dbReference>
<evidence type="ECO:0000313" key="11">
    <source>
        <dbReference type="Proteomes" id="UP001515480"/>
    </source>
</evidence>
<dbReference type="PANTHER" id="PTHR24349">
    <property type="entry name" value="SERINE/THREONINE-PROTEIN KINASE"/>
    <property type="match status" value="1"/>
</dbReference>
<dbReference type="InterPro" id="IPR008271">
    <property type="entry name" value="Ser/Thr_kinase_AS"/>
</dbReference>
<evidence type="ECO:0000256" key="3">
    <source>
        <dbReference type="ARBA" id="ARBA00022741"/>
    </source>
</evidence>
<dbReference type="InterPro" id="IPR000719">
    <property type="entry name" value="Prot_kinase_dom"/>
</dbReference>
<protein>
    <recommendedName>
        <fullName evidence="9">Protein kinase domain-containing protein</fullName>
    </recommendedName>
</protein>
<comment type="similarity">
    <text evidence="7">Belongs to the protein kinase superfamily.</text>
</comment>
<organism evidence="10 11">
    <name type="scientific">Prymnesium parvum</name>
    <name type="common">Toxic golden alga</name>
    <dbReference type="NCBI Taxonomy" id="97485"/>
    <lineage>
        <taxon>Eukaryota</taxon>
        <taxon>Haptista</taxon>
        <taxon>Haptophyta</taxon>
        <taxon>Prymnesiophyceae</taxon>
        <taxon>Prymnesiales</taxon>
        <taxon>Prymnesiaceae</taxon>
        <taxon>Prymnesium</taxon>
    </lineage>
</organism>